<dbReference type="Proteomes" id="UP000620127">
    <property type="component" value="Unassembled WGS sequence"/>
</dbReference>
<keyword evidence="2" id="KW-0472">Membrane</keyword>
<dbReference type="RefSeq" id="WP_189347400.1">
    <property type="nucleotide sequence ID" value="NZ_BMYT01000007.1"/>
</dbReference>
<evidence type="ECO:0000313" key="4">
    <source>
        <dbReference type="Proteomes" id="UP000620127"/>
    </source>
</evidence>
<evidence type="ECO:0000313" key="3">
    <source>
        <dbReference type="EMBL" id="GGX24664.1"/>
    </source>
</evidence>
<accession>A0ABQ2XMS7</accession>
<evidence type="ECO:0000256" key="1">
    <source>
        <dbReference type="SAM" id="MobiDB-lite"/>
    </source>
</evidence>
<gene>
    <name evidence="3" type="ORF">GCM10011282_33340</name>
</gene>
<keyword evidence="2" id="KW-0812">Transmembrane</keyword>
<sequence>MVFDTQFRSTLIRILIVLMIHLACLYSIINASDWSRLSSKQSSNLNQPEQQMSIVFIKSPSTRLELKTKKENTGNTKRHVTIKPSLTAILSQANQTGKATDEHKVESPPQPTLNRDVKAISQSLERDLRFEQQKIEAAKPANQIAREYWQKQNYPYKDKWEELAHKIEKAGKPRGLQLETFQAADGTQITKLGNTCFKAPDPGRTYLNQAEARPVICPR</sequence>
<name>A0ABQ2XMS7_9BURK</name>
<keyword evidence="4" id="KW-1185">Reference proteome</keyword>
<feature type="region of interest" description="Disordered" evidence="1">
    <location>
        <begin position="93"/>
        <end position="113"/>
    </location>
</feature>
<dbReference type="EMBL" id="BMYT01000007">
    <property type="protein sequence ID" value="GGX24664.1"/>
    <property type="molecule type" value="Genomic_DNA"/>
</dbReference>
<protein>
    <submittedName>
        <fullName evidence="3">Uncharacterized protein</fullName>
    </submittedName>
</protein>
<keyword evidence="2" id="KW-1133">Transmembrane helix</keyword>
<reference evidence="4" key="1">
    <citation type="journal article" date="2019" name="Int. J. Syst. Evol. Microbiol.">
        <title>The Global Catalogue of Microorganisms (GCM) 10K type strain sequencing project: providing services to taxonomists for standard genome sequencing and annotation.</title>
        <authorList>
            <consortium name="The Broad Institute Genomics Platform"/>
            <consortium name="The Broad Institute Genome Sequencing Center for Infectious Disease"/>
            <person name="Wu L."/>
            <person name="Ma J."/>
        </authorList>
    </citation>
    <scope>NUCLEOTIDE SEQUENCE [LARGE SCALE GENOMIC DNA]</scope>
    <source>
        <strain evidence="4">KCTC 23916</strain>
    </source>
</reference>
<organism evidence="3 4">
    <name type="scientific">Undibacterium macrobrachii</name>
    <dbReference type="NCBI Taxonomy" id="1119058"/>
    <lineage>
        <taxon>Bacteria</taxon>
        <taxon>Pseudomonadati</taxon>
        <taxon>Pseudomonadota</taxon>
        <taxon>Betaproteobacteria</taxon>
        <taxon>Burkholderiales</taxon>
        <taxon>Oxalobacteraceae</taxon>
        <taxon>Undibacterium</taxon>
    </lineage>
</organism>
<proteinExistence type="predicted"/>
<evidence type="ECO:0000256" key="2">
    <source>
        <dbReference type="SAM" id="Phobius"/>
    </source>
</evidence>
<comment type="caution">
    <text evidence="3">The sequence shown here is derived from an EMBL/GenBank/DDBJ whole genome shotgun (WGS) entry which is preliminary data.</text>
</comment>
<feature type="transmembrane region" description="Helical" evidence="2">
    <location>
        <begin position="12"/>
        <end position="29"/>
    </location>
</feature>